<sequence length="93" mass="10429">MEQLSNYIVLRSSVQSHPDLSSGNVRGTGTLEIDLYVIHVNTQLKTQGTQLRSQQDQATSANVLSSTSPNNLFPLNMTHMHKVIQESYRQTSR</sequence>
<accession>A0A9J5YMM0</accession>
<gene>
    <name evidence="2" type="ORF">H5410_032575</name>
</gene>
<protein>
    <submittedName>
        <fullName evidence="2">Uncharacterized protein</fullName>
    </submittedName>
</protein>
<dbReference type="EMBL" id="JACXVP010000006">
    <property type="protein sequence ID" value="KAG5601205.1"/>
    <property type="molecule type" value="Genomic_DNA"/>
</dbReference>
<evidence type="ECO:0000313" key="2">
    <source>
        <dbReference type="EMBL" id="KAG5601205.1"/>
    </source>
</evidence>
<keyword evidence="3" id="KW-1185">Reference proteome</keyword>
<proteinExistence type="predicted"/>
<dbReference type="AlphaFoldDB" id="A0A9J5YMM0"/>
<reference evidence="2 3" key="1">
    <citation type="submission" date="2020-09" db="EMBL/GenBank/DDBJ databases">
        <title>De no assembly of potato wild relative species, Solanum commersonii.</title>
        <authorList>
            <person name="Cho K."/>
        </authorList>
    </citation>
    <scope>NUCLEOTIDE SEQUENCE [LARGE SCALE GENOMIC DNA]</scope>
    <source>
        <strain evidence="2">LZ3.2</strain>
        <tissue evidence="2">Leaf</tissue>
    </source>
</reference>
<evidence type="ECO:0000313" key="3">
    <source>
        <dbReference type="Proteomes" id="UP000824120"/>
    </source>
</evidence>
<feature type="region of interest" description="Disordered" evidence="1">
    <location>
        <begin position="49"/>
        <end position="72"/>
    </location>
</feature>
<name>A0A9J5YMM0_SOLCO</name>
<dbReference type="Proteomes" id="UP000824120">
    <property type="component" value="Chromosome 6"/>
</dbReference>
<evidence type="ECO:0000256" key="1">
    <source>
        <dbReference type="SAM" id="MobiDB-lite"/>
    </source>
</evidence>
<organism evidence="2 3">
    <name type="scientific">Solanum commersonii</name>
    <name type="common">Commerson's wild potato</name>
    <name type="synonym">Commerson's nightshade</name>
    <dbReference type="NCBI Taxonomy" id="4109"/>
    <lineage>
        <taxon>Eukaryota</taxon>
        <taxon>Viridiplantae</taxon>
        <taxon>Streptophyta</taxon>
        <taxon>Embryophyta</taxon>
        <taxon>Tracheophyta</taxon>
        <taxon>Spermatophyta</taxon>
        <taxon>Magnoliopsida</taxon>
        <taxon>eudicotyledons</taxon>
        <taxon>Gunneridae</taxon>
        <taxon>Pentapetalae</taxon>
        <taxon>asterids</taxon>
        <taxon>lamiids</taxon>
        <taxon>Solanales</taxon>
        <taxon>Solanaceae</taxon>
        <taxon>Solanoideae</taxon>
        <taxon>Solaneae</taxon>
        <taxon>Solanum</taxon>
    </lineage>
</organism>
<comment type="caution">
    <text evidence="2">The sequence shown here is derived from an EMBL/GenBank/DDBJ whole genome shotgun (WGS) entry which is preliminary data.</text>
</comment>